<gene>
    <name evidence="4" type="primary">argD</name>
    <name evidence="5" type="ORF">DES40_1174</name>
</gene>
<dbReference type="InterPro" id="IPR005814">
    <property type="entry name" value="Aminotrans_3"/>
</dbReference>
<feature type="binding site" evidence="4">
    <location>
        <begin position="217"/>
        <end position="220"/>
    </location>
    <ligand>
        <name>pyridoxal 5'-phosphate</name>
        <dbReference type="ChEBI" id="CHEBI:597326"/>
    </ligand>
</feature>
<dbReference type="InterPro" id="IPR050103">
    <property type="entry name" value="Class-III_PLP-dep_AT"/>
</dbReference>
<dbReference type="GO" id="GO:0030170">
    <property type="term" value="F:pyridoxal phosphate binding"/>
    <property type="evidence" value="ECO:0007669"/>
    <property type="project" value="InterPro"/>
</dbReference>
<dbReference type="EC" id="2.6.1.11" evidence="4"/>
<dbReference type="GO" id="GO:0003992">
    <property type="term" value="F:N2-acetyl-L-ornithine:2-oxoglutarate 5-aminotransferase activity"/>
    <property type="evidence" value="ECO:0007669"/>
    <property type="project" value="UniProtKB-UniRule"/>
</dbReference>
<comment type="caution">
    <text evidence="5">The sequence shown here is derived from an EMBL/GenBank/DDBJ whole genome shotgun (WGS) entry which is preliminary data.</text>
</comment>
<feature type="binding site" evidence="4">
    <location>
        <position position="275"/>
    </location>
    <ligand>
        <name>N(2)-acetyl-L-ornithine</name>
        <dbReference type="ChEBI" id="CHEBI:57805"/>
    </ligand>
</feature>
<dbReference type="CDD" id="cd00610">
    <property type="entry name" value="OAT_like"/>
    <property type="match status" value="1"/>
</dbReference>
<keyword evidence="2 4" id="KW-0808">Transferase</keyword>
<dbReference type="Gene3D" id="3.90.1150.10">
    <property type="entry name" value="Aspartate Aminotransferase, domain 1"/>
    <property type="match status" value="1"/>
</dbReference>
<keyword evidence="4" id="KW-0963">Cytoplasm</keyword>
<dbReference type="InterPro" id="IPR015424">
    <property type="entry name" value="PyrdxlP-dep_Trfase"/>
</dbReference>
<evidence type="ECO:0000313" key="5">
    <source>
        <dbReference type="EMBL" id="RKQ71843.1"/>
    </source>
</evidence>
<comment type="catalytic activity">
    <reaction evidence="4">
        <text>N(2)-acetyl-L-ornithine + 2-oxoglutarate = N-acetyl-L-glutamate 5-semialdehyde + L-glutamate</text>
        <dbReference type="Rhea" id="RHEA:18049"/>
        <dbReference type="ChEBI" id="CHEBI:16810"/>
        <dbReference type="ChEBI" id="CHEBI:29123"/>
        <dbReference type="ChEBI" id="CHEBI:29985"/>
        <dbReference type="ChEBI" id="CHEBI:57805"/>
        <dbReference type="EC" id="2.6.1.11"/>
    </reaction>
</comment>
<feature type="binding site" evidence="4">
    <location>
        <position position="276"/>
    </location>
    <ligand>
        <name>pyridoxal 5'-phosphate</name>
        <dbReference type="ChEBI" id="CHEBI:597326"/>
    </ligand>
</feature>
<proteinExistence type="inferred from homology"/>
<dbReference type="SUPFAM" id="SSF53383">
    <property type="entry name" value="PLP-dependent transferases"/>
    <property type="match status" value="1"/>
</dbReference>
<keyword evidence="1 4" id="KW-0032">Aminotransferase</keyword>
<feature type="modified residue" description="N6-(pyridoxal phosphate)lysine" evidence="4">
    <location>
        <position position="247"/>
    </location>
</feature>
<keyword evidence="4" id="KW-0028">Amino-acid biosynthesis</keyword>
<feature type="binding site" evidence="4">
    <location>
        <begin position="99"/>
        <end position="100"/>
    </location>
    <ligand>
        <name>pyridoxal 5'-phosphate</name>
        <dbReference type="ChEBI" id="CHEBI:597326"/>
    </ligand>
</feature>
<comment type="pathway">
    <text evidence="4">Amino-acid biosynthesis; L-arginine biosynthesis; N(2)-acetyl-L-ornithine from L-glutamate: step 4/4.</text>
</comment>
<dbReference type="Pfam" id="PF00202">
    <property type="entry name" value="Aminotran_3"/>
    <property type="match status" value="1"/>
</dbReference>
<dbReference type="FunCoup" id="A0A420WLE0">
    <property type="interactions" value="510"/>
</dbReference>
<evidence type="ECO:0000256" key="4">
    <source>
        <dbReference type="HAMAP-Rule" id="MF_01107"/>
    </source>
</evidence>
<dbReference type="UniPathway" id="UPA00068">
    <property type="reaction ID" value="UER00109"/>
</dbReference>
<dbReference type="InterPro" id="IPR015421">
    <property type="entry name" value="PyrdxlP-dep_Trfase_major"/>
</dbReference>
<evidence type="ECO:0000313" key="6">
    <source>
        <dbReference type="Proteomes" id="UP000282211"/>
    </source>
</evidence>
<evidence type="ECO:0000256" key="2">
    <source>
        <dbReference type="ARBA" id="ARBA00022679"/>
    </source>
</evidence>
<accession>A0A420WLE0</accession>
<comment type="similarity">
    <text evidence="4">Belongs to the class-III pyridoxal-phosphate-dependent aminotransferase family. ArgD subfamily.</text>
</comment>
<protein>
    <recommendedName>
        <fullName evidence="4">Acetylornithine aminotransferase</fullName>
        <shortName evidence="4">ACOAT</shortName>
        <ecNumber evidence="4">2.6.1.11</ecNumber>
    </recommendedName>
</protein>
<keyword evidence="3 4" id="KW-0663">Pyridoxal phosphate</keyword>
<dbReference type="RefSeq" id="WP_121099579.1">
    <property type="nucleotide sequence ID" value="NZ_RBII01000001.1"/>
</dbReference>
<feature type="binding site" evidence="4">
    <location>
        <position position="132"/>
    </location>
    <ligand>
        <name>pyridoxal 5'-phosphate</name>
        <dbReference type="ChEBI" id="CHEBI:597326"/>
    </ligand>
</feature>
<evidence type="ECO:0000256" key="3">
    <source>
        <dbReference type="ARBA" id="ARBA00022898"/>
    </source>
</evidence>
<dbReference type="EMBL" id="RBII01000001">
    <property type="protein sequence ID" value="RKQ71843.1"/>
    <property type="molecule type" value="Genomic_DNA"/>
</dbReference>
<reference evidence="5 6" key="1">
    <citation type="submission" date="2018-10" db="EMBL/GenBank/DDBJ databases">
        <title>Genomic Encyclopedia of Type Strains, Phase IV (KMG-IV): sequencing the most valuable type-strain genomes for metagenomic binning, comparative biology and taxonomic classification.</title>
        <authorList>
            <person name="Goeker M."/>
        </authorList>
    </citation>
    <scope>NUCLEOTIDE SEQUENCE [LARGE SCALE GENOMIC DNA]</scope>
    <source>
        <strain evidence="5 6">DSM 22008</strain>
    </source>
</reference>
<sequence length="401" mass="43757">MAEGDHLYNTYKPPQIEFVRGEGAYLYTDKDEKYLDFIAGISVNCLGHNHPVPKAALIEQANKVWHVSGMYQLTEAKTLAKKYCDALPFAGKVFFTNSGAEALECAMKTARRYHYDKGDVDRYDIIGFQGAFHGRTFATINAAGNPKYVKGFGPALPGFINLPFGDHEALLEAIGPNTAAILVEPVQGEGGLRPLPTEYLRTLRTLCDEKGILLIYDEVQCGAGRTGKLFAHQWAEDAEPDIMAVAKGVGGGFPLGACIAREDVAACMVPGTHGSTYGGNPLACAVGNAVWDEISKPEFLDQVVRVSNFLKQQFEGLKDEFPDVVSELRGKGLLCGMQLKKPAIEVRALMLERGMLGGSAGDNVLRLAPPLIITEDHVREAVDILRDCFEEARKMDDFVPE</sequence>
<dbReference type="OrthoDB" id="9801834at2"/>
<keyword evidence="6" id="KW-1185">Reference proteome</keyword>
<dbReference type="InterPro" id="IPR004636">
    <property type="entry name" value="AcOrn/SuccOrn_fam"/>
</dbReference>
<dbReference type="GO" id="GO:0006526">
    <property type="term" value="P:L-arginine biosynthetic process"/>
    <property type="evidence" value="ECO:0007669"/>
    <property type="project" value="UniProtKB-UniRule"/>
</dbReference>
<dbReference type="PANTHER" id="PTHR11986">
    <property type="entry name" value="AMINOTRANSFERASE CLASS III"/>
    <property type="match status" value="1"/>
</dbReference>
<feature type="binding site" evidence="4">
    <location>
        <position position="135"/>
    </location>
    <ligand>
        <name>N(2)-acetyl-L-ornithine</name>
        <dbReference type="ChEBI" id="CHEBI:57805"/>
    </ligand>
</feature>
<dbReference type="HAMAP" id="MF_01107">
    <property type="entry name" value="ArgD_aminotrans_3"/>
    <property type="match status" value="1"/>
</dbReference>
<comment type="subcellular location">
    <subcellularLocation>
        <location evidence="4">Cytoplasm</location>
    </subcellularLocation>
</comment>
<dbReference type="AlphaFoldDB" id="A0A420WLE0"/>
<dbReference type="GO" id="GO:0042802">
    <property type="term" value="F:identical protein binding"/>
    <property type="evidence" value="ECO:0007669"/>
    <property type="project" value="TreeGrafter"/>
</dbReference>
<comment type="subunit">
    <text evidence="4">Homodimer.</text>
</comment>
<keyword evidence="4" id="KW-0055">Arginine biosynthesis</keyword>
<dbReference type="NCBIfam" id="TIGR00707">
    <property type="entry name" value="argD"/>
    <property type="match status" value="1"/>
</dbReference>
<dbReference type="InParanoid" id="A0A420WLE0"/>
<dbReference type="Gene3D" id="3.40.640.10">
    <property type="entry name" value="Type I PLP-dependent aspartate aminotransferase-like (Major domain)"/>
    <property type="match status" value="1"/>
</dbReference>
<dbReference type="Proteomes" id="UP000282211">
    <property type="component" value="Unassembled WGS sequence"/>
</dbReference>
<comment type="cofactor">
    <cofactor evidence="4">
        <name>pyridoxal 5'-phosphate</name>
        <dbReference type="ChEBI" id="CHEBI:597326"/>
    </cofactor>
    <text evidence="4">Binds 1 pyridoxal phosphate per subunit.</text>
</comment>
<evidence type="ECO:0000256" key="1">
    <source>
        <dbReference type="ARBA" id="ARBA00022576"/>
    </source>
</evidence>
<dbReference type="GO" id="GO:0005737">
    <property type="term" value="C:cytoplasm"/>
    <property type="evidence" value="ECO:0007669"/>
    <property type="project" value="UniProtKB-SubCell"/>
</dbReference>
<name>A0A420WLE0_9PROT</name>
<dbReference type="PANTHER" id="PTHR11986:SF113">
    <property type="entry name" value="SUCCINYLORNITHINE TRANSAMINASE"/>
    <property type="match status" value="1"/>
</dbReference>
<dbReference type="FunFam" id="3.40.640.10:FF:000004">
    <property type="entry name" value="Acetylornithine aminotransferase"/>
    <property type="match status" value="1"/>
</dbReference>
<dbReference type="PROSITE" id="PS00600">
    <property type="entry name" value="AA_TRANSFER_CLASS_3"/>
    <property type="match status" value="1"/>
</dbReference>
<dbReference type="InterPro" id="IPR015422">
    <property type="entry name" value="PyrdxlP-dep_Trfase_small"/>
</dbReference>
<comment type="miscellaneous">
    <text evidence="4">May also have succinyldiaminopimelate aminotransferase activity, thus carrying out the corresponding step in lysine biosynthesis.</text>
</comment>
<dbReference type="PIRSF" id="PIRSF000521">
    <property type="entry name" value="Transaminase_4ab_Lys_Orn"/>
    <property type="match status" value="1"/>
</dbReference>
<dbReference type="InterPro" id="IPR049704">
    <property type="entry name" value="Aminotrans_3_PPA_site"/>
</dbReference>
<organism evidence="5 6">
    <name type="scientific">Litorimonas taeanensis</name>
    <dbReference type="NCBI Taxonomy" id="568099"/>
    <lineage>
        <taxon>Bacteria</taxon>
        <taxon>Pseudomonadati</taxon>
        <taxon>Pseudomonadota</taxon>
        <taxon>Alphaproteobacteria</taxon>
        <taxon>Maricaulales</taxon>
        <taxon>Robiginitomaculaceae</taxon>
    </lineage>
</organism>
<dbReference type="NCBIfam" id="NF002325">
    <property type="entry name" value="PRK01278.1"/>
    <property type="match status" value="1"/>
</dbReference>